<evidence type="ECO:0000259" key="6">
    <source>
        <dbReference type="SMART" id="SM01340"/>
    </source>
</evidence>
<dbReference type="PATRIC" id="fig|1703780.3.peg.1087"/>
<comment type="caution">
    <text evidence="7">The sequence shown here is derived from an EMBL/GenBank/DDBJ whole genome shotgun (WGS) entry which is preliminary data.</text>
</comment>
<dbReference type="Gene3D" id="3.30.1540.20">
    <property type="entry name" value="MutL, C-terminal domain, dimerisation subdomain"/>
    <property type="match status" value="1"/>
</dbReference>
<dbReference type="NCBIfam" id="TIGR00585">
    <property type="entry name" value="mutl"/>
    <property type="match status" value="1"/>
</dbReference>
<reference evidence="7 8" key="1">
    <citation type="journal article" date="2015" name="Microbiome">
        <title>Genomic resolution of linkages in carbon, nitrogen, and sulfur cycling among widespread estuary sediment bacteria.</title>
        <authorList>
            <person name="Baker B.J."/>
            <person name="Lazar C.S."/>
            <person name="Teske A.P."/>
            <person name="Dick G.J."/>
        </authorList>
    </citation>
    <scope>NUCLEOTIDE SEQUENCE [LARGE SCALE GENOMIC DNA]</scope>
    <source>
        <strain evidence="7">SM23_60</strain>
    </source>
</reference>
<keyword evidence="2 4" id="KW-0227">DNA damage</keyword>
<feature type="domain" description="MutL C-terminal dimerisation" evidence="5">
    <location>
        <begin position="370"/>
        <end position="504"/>
    </location>
</feature>
<dbReference type="SUPFAM" id="SSF54211">
    <property type="entry name" value="Ribosomal protein S5 domain 2-like"/>
    <property type="match status" value="1"/>
</dbReference>
<evidence type="ECO:0000256" key="3">
    <source>
        <dbReference type="ARBA" id="ARBA00023204"/>
    </source>
</evidence>
<evidence type="ECO:0000256" key="2">
    <source>
        <dbReference type="ARBA" id="ARBA00022763"/>
    </source>
</evidence>
<dbReference type="HAMAP" id="MF_00149">
    <property type="entry name" value="DNA_mis_repair"/>
    <property type="match status" value="1"/>
</dbReference>
<dbReference type="InterPro" id="IPR014762">
    <property type="entry name" value="DNA_mismatch_repair_CS"/>
</dbReference>
<dbReference type="InterPro" id="IPR036890">
    <property type="entry name" value="HATPase_C_sf"/>
</dbReference>
<dbReference type="Gene3D" id="3.30.565.10">
    <property type="entry name" value="Histidine kinase-like ATPase, C-terminal domain"/>
    <property type="match status" value="1"/>
</dbReference>
<dbReference type="GO" id="GO:0032300">
    <property type="term" value="C:mismatch repair complex"/>
    <property type="evidence" value="ECO:0007669"/>
    <property type="project" value="InterPro"/>
</dbReference>
<sequence length="547" mass="61820">MTRIRVLNPDVQGKIAAGEVITRPASVVKELLENALDAQAQRIEIDVADGGKQKCLVNDNGIGMTREDARISIERYSTSKIRSIDDIDRISTYGFRGEALASIAQVSEFELETADGRQGTQIFVRGGQVERVVDSQRPRGTRVKVSHLFYNLPARRKFLKSAQWERRLIAEMVRNYAFINPSVHMSLHEAGRRVVEFMGVKSMRERLQAALSRSVVESLVEINIDVGLVKIFGYVSRPTFQAKHRLQHIYVNSRPVRYPRIYRALLSAYQEPKNPPAFVCNIVVAPDRVDVNIHPTKNEVKLKDEQYVVDLLMQSVKQTAFSVTTTTGYEPGVTMARPAAHAARLQFVQNHLVSEPSQAVERAAERDTDEFWQLHDTYILAQTRSGLIIIDQHVAHERVIYESIMKGTAGAQRLLFPITLDLSPEEYRTYKKTKSLLTELGVAFKEFSQRTVVIDSLPTDVHVGREEIANLFQDLDELGSLRRERGEVAKVIACHTAIKAGQKLSVVEMRNLIDRLFACDNPYTCPHGRPIVLKFSLEELAARFGRT</sequence>
<dbReference type="EMBL" id="LJUO01000016">
    <property type="protein sequence ID" value="KPK73076.1"/>
    <property type="molecule type" value="Genomic_DNA"/>
</dbReference>
<dbReference type="SMART" id="SM01340">
    <property type="entry name" value="DNA_mis_repair"/>
    <property type="match status" value="1"/>
</dbReference>
<dbReference type="GO" id="GO:0016887">
    <property type="term" value="F:ATP hydrolysis activity"/>
    <property type="evidence" value="ECO:0007669"/>
    <property type="project" value="InterPro"/>
</dbReference>
<dbReference type="InterPro" id="IPR042121">
    <property type="entry name" value="MutL_C_regsub"/>
</dbReference>
<dbReference type="GO" id="GO:0005524">
    <property type="term" value="F:ATP binding"/>
    <property type="evidence" value="ECO:0007669"/>
    <property type="project" value="InterPro"/>
</dbReference>
<evidence type="ECO:0000259" key="5">
    <source>
        <dbReference type="SMART" id="SM00853"/>
    </source>
</evidence>
<dbReference type="InterPro" id="IPR002099">
    <property type="entry name" value="MutL/Mlh/PMS"/>
</dbReference>
<dbReference type="SUPFAM" id="SSF118116">
    <property type="entry name" value="DNA mismatch repair protein MutL"/>
    <property type="match status" value="1"/>
</dbReference>
<dbReference type="InterPro" id="IPR020568">
    <property type="entry name" value="Ribosomal_Su5_D2-typ_SF"/>
</dbReference>
<dbReference type="InterPro" id="IPR014721">
    <property type="entry name" value="Ribsml_uS5_D2-typ_fold_subgr"/>
</dbReference>
<dbReference type="InterPro" id="IPR037198">
    <property type="entry name" value="MutL_C_sf"/>
</dbReference>
<dbReference type="Pfam" id="PF13589">
    <property type="entry name" value="HATPase_c_3"/>
    <property type="match status" value="1"/>
</dbReference>
<dbReference type="InterPro" id="IPR042120">
    <property type="entry name" value="MutL_C_dimsub"/>
</dbReference>
<feature type="domain" description="DNA mismatch repair protein S5" evidence="6">
    <location>
        <begin position="207"/>
        <end position="321"/>
    </location>
</feature>
<comment type="similarity">
    <text evidence="1 4">Belongs to the DNA mismatch repair MutL/HexB family.</text>
</comment>
<dbReference type="GO" id="GO:0140664">
    <property type="term" value="F:ATP-dependent DNA damage sensor activity"/>
    <property type="evidence" value="ECO:0007669"/>
    <property type="project" value="InterPro"/>
</dbReference>
<protein>
    <recommendedName>
        <fullName evidence="4">DNA mismatch repair protein MutL</fullName>
    </recommendedName>
</protein>
<dbReference type="PANTHER" id="PTHR10073">
    <property type="entry name" value="DNA MISMATCH REPAIR PROTEIN MLH, PMS, MUTL"/>
    <property type="match status" value="1"/>
</dbReference>
<dbReference type="Gene3D" id="3.30.230.10">
    <property type="match status" value="1"/>
</dbReference>
<dbReference type="InterPro" id="IPR013507">
    <property type="entry name" value="DNA_mismatch_S5_2-like"/>
</dbReference>
<dbReference type="InterPro" id="IPR014790">
    <property type="entry name" value="MutL_C"/>
</dbReference>
<gene>
    <name evidence="4" type="primary">mutL</name>
    <name evidence="7" type="ORF">AMJ87_02840</name>
</gene>
<dbReference type="InterPro" id="IPR038973">
    <property type="entry name" value="MutL/Mlh/Pms-like"/>
</dbReference>
<evidence type="ECO:0000256" key="1">
    <source>
        <dbReference type="ARBA" id="ARBA00006082"/>
    </source>
</evidence>
<dbReference type="Pfam" id="PF01119">
    <property type="entry name" value="DNA_mis_repair"/>
    <property type="match status" value="1"/>
</dbReference>
<accession>A0A0S8GL22</accession>
<dbReference type="CDD" id="cd00782">
    <property type="entry name" value="MutL_Trans"/>
    <property type="match status" value="1"/>
</dbReference>
<dbReference type="FunFam" id="3.30.565.10:FF:000003">
    <property type="entry name" value="DNA mismatch repair endonuclease MutL"/>
    <property type="match status" value="1"/>
</dbReference>
<evidence type="ECO:0000313" key="8">
    <source>
        <dbReference type="Proteomes" id="UP000051096"/>
    </source>
</evidence>
<comment type="function">
    <text evidence="4">This protein is involved in the repair of mismatches in DNA. It is required for dam-dependent methyl-directed DNA mismatch repair. May act as a 'molecular matchmaker', a protein that promotes the formation of a stable complex between two or more DNA-binding proteins in an ATP-dependent manner without itself being part of a final effector complex.</text>
</comment>
<dbReference type="PANTHER" id="PTHR10073:SF12">
    <property type="entry name" value="DNA MISMATCH REPAIR PROTEIN MLH1"/>
    <property type="match status" value="1"/>
</dbReference>
<dbReference type="CDD" id="cd16926">
    <property type="entry name" value="HATPase_MutL-MLH-PMS-like"/>
    <property type="match status" value="1"/>
</dbReference>
<keyword evidence="3 4" id="KW-0234">DNA repair</keyword>
<proteinExistence type="inferred from homology"/>
<organism evidence="7 8">
    <name type="scientific">candidate division WOR_3 bacterium SM23_60</name>
    <dbReference type="NCBI Taxonomy" id="1703780"/>
    <lineage>
        <taxon>Bacteria</taxon>
        <taxon>Bacteria division WOR-3</taxon>
    </lineage>
</organism>
<evidence type="ECO:0000256" key="4">
    <source>
        <dbReference type="HAMAP-Rule" id="MF_00149"/>
    </source>
</evidence>
<dbReference type="GO" id="GO:0030983">
    <property type="term" value="F:mismatched DNA binding"/>
    <property type="evidence" value="ECO:0007669"/>
    <property type="project" value="InterPro"/>
</dbReference>
<dbReference type="PROSITE" id="PS00058">
    <property type="entry name" value="DNA_MISMATCH_REPAIR_1"/>
    <property type="match status" value="1"/>
</dbReference>
<dbReference type="GO" id="GO:0006298">
    <property type="term" value="P:mismatch repair"/>
    <property type="evidence" value="ECO:0007669"/>
    <property type="project" value="UniProtKB-UniRule"/>
</dbReference>
<dbReference type="InterPro" id="IPR020667">
    <property type="entry name" value="DNA_mismatch_repair_MutL"/>
</dbReference>
<dbReference type="Pfam" id="PF08676">
    <property type="entry name" value="MutL_C"/>
    <property type="match status" value="1"/>
</dbReference>
<name>A0A0S8GL22_UNCW3</name>
<dbReference type="SUPFAM" id="SSF55874">
    <property type="entry name" value="ATPase domain of HSP90 chaperone/DNA topoisomerase II/histidine kinase"/>
    <property type="match status" value="1"/>
</dbReference>
<dbReference type="Gene3D" id="3.30.1370.100">
    <property type="entry name" value="MutL, C-terminal domain, regulatory subdomain"/>
    <property type="match status" value="1"/>
</dbReference>
<dbReference type="Proteomes" id="UP000051096">
    <property type="component" value="Unassembled WGS sequence"/>
</dbReference>
<evidence type="ECO:0000313" key="7">
    <source>
        <dbReference type="EMBL" id="KPK73076.1"/>
    </source>
</evidence>
<dbReference type="AlphaFoldDB" id="A0A0S8GL22"/>
<dbReference type="SMART" id="SM00853">
    <property type="entry name" value="MutL_C"/>
    <property type="match status" value="1"/>
</dbReference>